<name>A0A6A3MVT2_9STRA</name>
<evidence type="ECO:0000313" key="1">
    <source>
        <dbReference type="EMBL" id="KAE9033512.1"/>
    </source>
</evidence>
<sequence>MSTVVRLAACFLLPCPHPQYPSAVPVELGKHGAHSSVLRCTYIAPRLLAGVAGACQPVQPCRRFIVFGNTSLTAALPFICNGCGVPSLSHSTAPPPSAKTKPVRLSFL</sequence>
<proteinExistence type="predicted"/>
<dbReference type="Proteomes" id="UP000435112">
    <property type="component" value="Unassembled WGS sequence"/>
</dbReference>
<protein>
    <submittedName>
        <fullName evidence="1">Uncharacterized protein</fullName>
    </submittedName>
</protein>
<dbReference type="AlphaFoldDB" id="A0A6A3MVT2"/>
<keyword evidence="5" id="KW-1185">Reference proteome</keyword>
<gene>
    <name evidence="2" type="ORF">PR001_g8399</name>
    <name evidence="1" type="ORF">PR002_g8634</name>
    <name evidence="3" type="ORF">PR003_g15553</name>
</gene>
<evidence type="ECO:0000313" key="4">
    <source>
        <dbReference type="Proteomes" id="UP000429607"/>
    </source>
</evidence>
<reference evidence="4 6" key="1">
    <citation type="submission" date="2018-09" db="EMBL/GenBank/DDBJ databases">
        <title>Genomic investigation of the strawberry pathogen Phytophthora fragariae indicates pathogenicity is determined by transcriptional variation in three key races.</title>
        <authorList>
            <person name="Adams T.M."/>
            <person name="Armitage A.D."/>
            <person name="Sobczyk M.K."/>
            <person name="Bates H.J."/>
            <person name="Dunwell J.M."/>
            <person name="Nellist C.F."/>
            <person name="Harrison R.J."/>
        </authorList>
    </citation>
    <scope>NUCLEOTIDE SEQUENCE [LARGE SCALE GENOMIC DNA]</scope>
    <source>
        <strain evidence="2 4">SCRP249</strain>
        <strain evidence="1 6">SCRP324</strain>
        <strain evidence="3 5">SCRP333</strain>
    </source>
</reference>
<evidence type="ECO:0000313" key="2">
    <source>
        <dbReference type="EMBL" id="KAE9037385.1"/>
    </source>
</evidence>
<dbReference type="Proteomes" id="UP000434957">
    <property type="component" value="Unassembled WGS sequence"/>
</dbReference>
<evidence type="ECO:0000313" key="3">
    <source>
        <dbReference type="EMBL" id="KAE9329442.1"/>
    </source>
</evidence>
<dbReference type="EMBL" id="QXFU01000440">
    <property type="protein sequence ID" value="KAE9033512.1"/>
    <property type="molecule type" value="Genomic_DNA"/>
</dbReference>
<evidence type="ECO:0000313" key="6">
    <source>
        <dbReference type="Proteomes" id="UP000435112"/>
    </source>
</evidence>
<accession>A0A6A3MVT2</accession>
<dbReference type="Proteomes" id="UP000429607">
    <property type="component" value="Unassembled WGS sequence"/>
</dbReference>
<comment type="caution">
    <text evidence="1">The sequence shown here is derived from an EMBL/GenBank/DDBJ whole genome shotgun (WGS) entry which is preliminary data.</text>
</comment>
<organism evidence="1 6">
    <name type="scientific">Phytophthora rubi</name>
    <dbReference type="NCBI Taxonomy" id="129364"/>
    <lineage>
        <taxon>Eukaryota</taxon>
        <taxon>Sar</taxon>
        <taxon>Stramenopiles</taxon>
        <taxon>Oomycota</taxon>
        <taxon>Peronosporomycetes</taxon>
        <taxon>Peronosporales</taxon>
        <taxon>Peronosporaceae</taxon>
        <taxon>Phytophthora</taxon>
    </lineage>
</organism>
<dbReference type="EMBL" id="QXFV01000443">
    <property type="protein sequence ID" value="KAE9037385.1"/>
    <property type="molecule type" value="Genomic_DNA"/>
</dbReference>
<dbReference type="EMBL" id="QXFT01001085">
    <property type="protein sequence ID" value="KAE9329442.1"/>
    <property type="molecule type" value="Genomic_DNA"/>
</dbReference>
<evidence type="ECO:0000313" key="5">
    <source>
        <dbReference type="Proteomes" id="UP000434957"/>
    </source>
</evidence>